<dbReference type="InterPro" id="IPR051603">
    <property type="entry name" value="Zinc-ADH_QOR/CCCR"/>
</dbReference>
<dbReference type="Pfam" id="PF00107">
    <property type="entry name" value="ADH_zinc_N"/>
    <property type="match status" value="1"/>
</dbReference>
<accession>A0A8J3HY26</accession>
<dbReference type="InterPro" id="IPR020843">
    <property type="entry name" value="ER"/>
</dbReference>
<dbReference type="Gene3D" id="3.90.180.10">
    <property type="entry name" value="Medium-chain alcohol dehydrogenases, catalytic domain"/>
    <property type="match status" value="1"/>
</dbReference>
<dbReference type="RefSeq" id="WP_220192156.1">
    <property type="nucleotide sequence ID" value="NZ_BNJF01000001.1"/>
</dbReference>
<sequence length="343" mass="36543">MKATVFHEHGDIQVLRVEDIAQPTPGPGDVLVKVQACGVNRLDVYSRTGRTKVAPMPHISGSEVAGEIVALGQAVGGLKVGQAVVVAPYLFCGQCEFCRSGEEVICLKGDIVGLGSQGGYAEYISVPASSIVPRPDNVDAVSAAAVGLSAITAWHMLTRKAPLQPGQDVLVQAGGSGVGSAAIQIAKLAGARVITTVSNEEKRAKALELGADEVINYREQDFLQEVRHLTGKRGVNVVVEHVGPDTWEKSVACLARKGRLVTCGATSGNESKINLWNLFAKEQTLIGSYGGTRQDLADLLKLVARRQFIPVVDSTYTLKQIGHAQQRMERRENFGKLIVTPSV</sequence>
<evidence type="ECO:0000313" key="4">
    <source>
        <dbReference type="Proteomes" id="UP000612362"/>
    </source>
</evidence>
<reference evidence="3" key="1">
    <citation type="submission" date="2020-10" db="EMBL/GenBank/DDBJ databases">
        <title>Taxonomic study of unclassified bacteria belonging to the class Ktedonobacteria.</title>
        <authorList>
            <person name="Yabe S."/>
            <person name="Wang C.M."/>
            <person name="Zheng Y."/>
            <person name="Sakai Y."/>
            <person name="Cavaletti L."/>
            <person name="Monciardini P."/>
            <person name="Donadio S."/>
        </authorList>
    </citation>
    <scope>NUCLEOTIDE SEQUENCE</scope>
    <source>
        <strain evidence="3">SOSP1-1</strain>
    </source>
</reference>
<proteinExistence type="predicted"/>
<dbReference type="GO" id="GO:0016491">
    <property type="term" value="F:oxidoreductase activity"/>
    <property type="evidence" value="ECO:0007669"/>
    <property type="project" value="InterPro"/>
</dbReference>
<keyword evidence="4" id="KW-1185">Reference proteome</keyword>
<dbReference type="SUPFAM" id="SSF51735">
    <property type="entry name" value="NAD(P)-binding Rossmann-fold domains"/>
    <property type="match status" value="1"/>
</dbReference>
<evidence type="ECO:0000256" key="1">
    <source>
        <dbReference type="ARBA" id="ARBA00022857"/>
    </source>
</evidence>
<dbReference type="PANTHER" id="PTHR44154:SF1">
    <property type="entry name" value="QUINONE OXIDOREDUCTASE"/>
    <property type="match status" value="1"/>
</dbReference>
<dbReference type="InterPro" id="IPR013154">
    <property type="entry name" value="ADH-like_N"/>
</dbReference>
<dbReference type="SUPFAM" id="SSF50129">
    <property type="entry name" value="GroES-like"/>
    <property type="match status" value="1"/>
</dbReference>
<dbReference type="SMART" id="SM00829">
    <property type="entry name" value="PKS_ER"/>
    <property type="match status" value="1"/>
</dbReference>
<dbReference type="EMBL" id="BNJF01000001">
    <property type="protein sequence ID" value="GHO42633.1"/>
    <property type="molecule type" value="Genomic_DNA"/>
</dbReference>
<dbReference type="Pfam" id="PF08240">
    <property type="entry name" value="ADH_N"/>
    <property type="match status" value="1"/>
</dbReference>
<dbReference type="Proteomes" id="UP000612362">
    <property type="component" value="Unassembled WGS sequence"/>
</dbReference>
<dbReference type="InterPro" id="IPR011032">
    <property type="entry name" value="GroES-like_sf"/>
</dbReference>
<comment type="caution">
    <text evidence="3">The sequence shown here is derived from an EMBL/GenBank/DDBJ whole genome shotgun (WGS) entry which is preliminary data.</text>
</comment>
<organism evidence="3 4">
    <name type="scientific">Ktedonospora formicarum</name>
    <dbReference type="NCBI Taxonomy" id="2778364"/>
    <lineage>
        <taxon>Bacteria</taxon>
        <taxon>Bacillati</taxon>
        <taxon>Chloroflexota</taxon>
        <taxon>Ktedonobacteria</taxon>
        <taxon>Ktedonobacterales</taxon>
        <taxon>Ktedonobacteraceae</taxon>
        <taxon>Ktedonospora</taxon>
    </lineage>
</organism>
<evidence type="ECO:0000313" key="3">
    <source>
        <dbReference type="EMBL" id="GHO42633.1"/>
    </source>
</evidence>
<dbReference type="InterPro" id="IPR036291">
    <property type="entry name" value="NAD(P)-bd_dom_sf"/>
</dbReference>
<keyword evidence="1" id="KW-0521">NADP</keyword>
<protein>
    <submittedName>
        <fullName evidence="3">Alcohol dehydrogenase</fullName>
    </submittedName>
</protein>
<evidence type="ECO:0000259" key="2">
    <source>
        <dbReference type="SMART" id="SM00829"/>
    </source>
</evidence>
<dbReference type="PANTHER" id="PTHR44154">
    <property type="entry name" value="QUINONE OXIDOREDUCTASE"/>
    <property type="match status" value="1"/>
</dbReference>
<dbReference type="InterPro" id="IPR013149">
    <property type="entry name" value="ADH-like_C"/>
</dbReference>
<dbReference type="AlphaFoldDB" id="A0A8J3HY26"/>
<feature type="domain" description="Enoyl reductase (ER)" evidence="2">
    <location>
        <begin position="10"/>
        <end position="339"/>
    </location>
</feature>
<name>A0A8J3HY26_9CHLR</name>
<gene>
    <name evidence="3" type="primary">adh1</name>
    <name evidence="3" type="ORF">KSX_07960</name>
</gene>